<dbReference type="Pfam" id="PF08315">
    <property type="entry name" value="cwf18"/>
    <property type="match status" value="1"/>
</dbReference>
<gene>
    <name evidence="2" type="ORF">C1SCF055_LOCUS17878</name>
</gene>
<reference evidence="2" key="1">
    <citation type="submission" date="2022-10" db="EMBL/GenBank/DDBJ databases">
        <authorList>
            <person name="Chen Y."/>
            <person name="Dougan E. K."/>
            <person name="Chan C."/>
            <person name="Rhodes N."/>
            <person name="Thang M."/>
        </authorList>
    </citation>
    <scope>NUCLEOTIDE SEQUENCE</scope>
</reference>
<evidence type="ECO:0000313" key="2">
    <source>
        <dbReference type="EMBL" id="CAI3990930.1"/>
    </source>
</evidence>
<accession>A0A9P1CG23</accession>
<dbReference type="EMBL" id="CAMXCT010001532">
    <property type="protein sequence ID" value="CAI3990930.1"/>
    <property type="molecule type" value="Genomic_DNA"/>
</dbReference>
<evidence type="ECO:0000313" key="5">
    <source>
        <dbReference type="Proteomes" id="UP001152797"/>
    </source>
</evidence>
<dbReference type="AlphaFoldDB" id="A0A9P1CG23"/>
<reference evidence="3" key="2">
    <citation type="submission" date="2024-04" db="EMBL/GenBank/DDBJ databases">
        <authorList>
            <person name="Chen Y."/>
            <person name="Shah S."/>
            <person name="Dougan E. K."/>
            <person name="Thang M."/>
            <person name="Chan C."/>
        </authorList>
    </citation>
    <scope>NUCLEOTIDE SEQUENCE [LARGE SCALE GENOMIC DNA]</scope>
</reference>
<comment type="caution">
    <text evidence="2">The sequence shown here is derived from an EMBL/GenBank/DDBJ whole genome shotgun (WGS) entry which is preliminary data.</text>
</comment>
<evidence type="ECO:0000313" key="4">
    <source>
        <dbReference type="EMBL" id="CAL4778242.1"/>
    </source>
</evidence>
<protein>
    <submittedName>
        <fullName evidence="4">Coiled-coil domain-containing protein 12</fullName>
    </submittedName>
</protein>
<sequence>MAIEGQAVEPPKKKAKKAKDLPKDDRQIHFRNYIPRTPDLRDFCLPRITSADIEAEIDKEIQEAIAAAEDTDAVLAIAPRKPNWDLKRDVERKMHTLAARTDRAVVQLIRQRIKKDEGGEANLEDKK</sequence>
<dbReference type="PANTHER" id="PTHR31551">
    <property type="entry name" value="PRE-MRNA-SPLICING FACTOR CWF18"/>
    <property type="match status" value="1"/>
</dbReference>
<name>A0A9P1CG23_9DINO</name>
<dbReference type="EMBL" id="CAMXCT020001532">
    <property type="protein sequence ID" value="CAL1144305.1"/>
    <property type="molecule type" value="Genomic_DNA"/>
</dbReference>
<dbReference type="InterPro" id="IPR013169">
    <property type="entry name" value="mRNA_splic_Cwf18-like"/>
</dbReference>
<feature type="compositionally biased region" description="Basic and acidic residues" evidence="1">
    <location>
        <begin position="18"/>
        <end position="27"/>
    </location>
</feature>
<dbReference type="Proteomes" id="UP001152797">
    <property type="component" value="Unassembled WGS sequence"/>
</dbReference>
<dbReference type="GO" id="GO:0005684">
    <property type="term" value="C:U2-type spliceosomal complex"/>
    <property type="evidence" value="ECO:0007669"/>
    <property type="project" value="TreeGrafter"/>
</dbReference>
<proteinExistence type="predicted"/>
<keyword evidence="5" id="KW-1185">Reference proteome</keyword>
<dbReference type="PANTHER" id="PTHR31551:SF1">
    <property type="entry name" value="COILED-COIL DOMAIN-CONTAINING PROTEIN 12"/>
    <property type="match status" value="1"/>
</dbReference>
<feature type="region of interest" description="Disordered" evidence="1">
    <location>
        <begin position="1"/>
        <end position="27"/>
    </location>
</feature>
<dbReference type="EMBL" id="CAMXCT030001532">
    <property type="protein sequence ID" value="CAL4778242.1"/>
    <property type="molecule type" value="Genomic_DNA"/>
</dbReference>
<dbReference type="OrthoDB" id="10261348at2759"/>
<organism evidence="2">
    <name type="scientific">Cladocopium goreaui</name>
    <dbReference type="NCBI Taxonomy" id="2562237"/>
    <lineage>
        <taxon>Eukaryota</taxon>
        <taxon>Sar</taxon>
        <taxon>Alveolata</taxon>
        <taxon>Dinophyceae</taxon>
        <taxon>Suessiales</taxon>
        <taxon>Symbiodiniaceae</taxon>
        <taxon>Cladocopium</taxon>
    </lineage>
</organism>
<dbReference type="GO" id="GO:0071014">
    <property type="term" value="C:post-mRNA release spliceosomal complex"/>
    <property type="evidence" value="ECO:0007669"/>
    <property type="project" value="TreeGrafter"/>
</dbReference>
<evidence type="ECO:0000313" key="3">
    <source>
        <dbReference type="EMBL" id="CAL1144305.1"/>
    </source>
</evidence>
<evidence type="ECO:0000256" key="1">
    <source>
        <dbReference type="SAM" id="MobiDB-lite"/>
    </source>
</evidence>